<dbReference type="PROSITE" id="PS51387">
    <property type="entry name" value="FAD_PCMH"/>
    <property type="match status" value="1"/>
</dbReference>
<dbReference type="Pfam" id="PF00941">
    <property type="entry name" value="FAD_binding_5"/>
    <property type="match status" value="1"/>
</dbReference>
<sequence>MKPGPFTHHEPQTLEEAVQMLAEVAPDEGRVLAGGQTLIPAMALRLARPAHLVDINRIESLQRLQAENGFLHIGACVRHAAFHRPPVEGPLGELLAAVVRHIAHLPIRNRGTFCGSVANADGASEWCLAAVTLDAVLVADSVRGRREIPAGEFFLGYMMTALEPDELLSAVRLPLLPAGARFGFEEYSRRAGDFAQAMCLAVFELRDGAMARVRIGVGGVAGSVLRLPAAEAACEGRLPDPAVFAQASAAAAAAIEPADATEEEQDYRRALTHTVVSRALARAAGC</sequence>
<gene>
    <name evidence="5" type="ORF">GCM10023144_31630</name>
</gene>
<dbReference type="InterPro" id="IPR016169">
    <property type="entry name" value="FAD-bd_PCMH_sub2"/>
</dbReference>
<organism evidence="5 6">
    <name type="scientific">Pigmentiphaga soli</name>
    <dbReference type="NCBI Taxonomy" id="1007095"/>
    <lineage>
        <taxon>Bacteria</taxon>
        <taxon>Pseudomonadati</taxon>
        <taxon>Pseudomonadota</taxon>
        <taxon>Betaproteobacteria</taxon>
        <taxon>Burkholderiales</taxon>
        <taxon>Alcaligenaceae</taxon>
        <taxon>Pigmentiphaga</taxon>
    </lineage>
</organism>
<accession>A0ABP8HAS8</accession>
<dbReference type="Gene3D" id="3.30.390.50">
    <property type="entry name" value="CO dehydrogenase flavoprotein, C-terminal domain"/>
    <property type="match status" value="1"/>
</dbReference>
<evidence type="ECO:0000256" key="1">
    <source>
        <dbReference type="ARBA" id="ARBA00022630"/>
    </source>
</evidence>
<protein>
    <submittedName>
        <fullName evidence="5">Xanthine dehydrogenase family protein subunit M</fullName>
    </submittedName>
</protein>
<dbReference type="PANTHER" id="PTHR42659:SF2">
    <property type="entry name" value="XANTHINE DEHYDROGENASE SUBUNIT C-RELATED"/>
    <property type="match status" value="1"/>
</dbReference>
<dbReference type="InterPro" id="IPR002346">
    <property type="entry name" value="Mopterin_DH_FAD-bd"/>
</dbReference>
<dbReference type="Gene3D" id="3.30.43.10">
    <property type="entry name" value="Uridine Diphospho-n-acetylenolpyruvylglucosamine Reductase, domain 2"/>
    <property type="match status" value="1"/>
</dbReference>
<dbReference type="PANTHER" id="PTHR42659">
    <property type="entry name" value="XANTHINE DEHYDROGENASE SUBUNIT C-RELATED"/>
    <property type="match status" value="1"/>
</dbReference>
<dbReference type="SUPFAM" id="SSF56176">
    <property type="entry name" value="FAD-binding/transporter-associated domain-like"/>
    <property type="match status" value="1"/>
</dbReference>
<dbReference type="InterPro" id="IPR016166">
    <property type="entry name" value="FAD-bd_PCMH"/>
</dbReference>
<keyword evidence="1" id="KW-0285">Flavoprotein</keyword>
<feature type="domain" description="FAD-binding PCMH-type" evidence="4">
    <location>
        <begin position="1"/>
        <end position="178"/>
    </location>
</feature>
<dbReference type="EMBL" id="BAABFO010000016">
    <property type="protein sequence ID" value="GAA4336794.1"/>
    <property type="molecule type" value="Genomic_DNA"/>
</dbReference>
<comment type="caution">
    <text evidence="5">The sequence shown here is derived from an EMBL/GenBank/DDBJ whole genome shotgun (WGS) entry which is preliminary data.</text>
</comment>
<evidence type="ECO:0000256" key="2">
    <source>
        <dbReference type="ARBA" id="ARBA00022827"/>
    </source>
</evidence>
<reference evidence="6" key="1">
    <citation type="journal article" date="2019" name="Int. J. Syst. Evol. Microbiol.">
        <title>The Global Catalogue of Microorganisms (GCM) 10K type strain sequencing project: providing services to taxonomists for standard genome sequencing and annotation.</title>
        <authorList>
            <consortium name="The Broad Institute Genomics Platform"/>
            <consortium name="The Broad Institute Genome Sequencing Center for Infectious Disease"/>
            <person name="Wu L."/>
            <person name="Ma J."/>
        </authorList>
    </citation>
    <scope>NUCLEOTIDE SEQUENCE [LARGE SCALE GENOMIC DNA]</scope>
    <source>
        <strain evidence="6">JCM 17666</strain>
    </source>
</reference>
<dbReference type="Pfam" id="PF03450">
    <property type="entry name" value="CO_deh_flav_C"/>
    <property type="match status" value="1"/>
</dbReference>
<dbReference type="InterPro" id="IPR036318">
    <property type="entry name" value="FAD-bd_PCMH-like_sf"/>
</dbReference>
<dbReference type="InterPro" id="IPR051312">
    <property type="entry name" value="Diverse_Substr_Oxidored"/>
</dbReference>
<proteinExistence type="predicted"/>
<evidence type="ECO:0000313" key="6">
    <source>
        <dbReference type="Proteomes" id="UP001501671"/>
    </source>
</evidence>
<evidence type="ECO:0000313" key="5">
    <source>
        <dbReference type="EMBL" id="GAA4336794.1"/>
    </source>
</evidence>
<dbReference type="RefSeq" id="WP_345250835.1">
    <property type="nucleotide sequence ID" value="NZ_BAABFO010000016.1"/>
</dbReference>
<keyword evidence="6" id="KW-1185">Reference proteome</keyword>
<dbReference type="InterPro" id="IPR036683">
    <property type="entry name" value="CO_DH_flav_C_dom_sf"/>
</dbReference>
<evidence type="ECO:0000256" key="3">
    <source>
        <dbReference type="ARBA" id="ARBA00023002"/>
    </source>
</evidence>
<keyword evidence="2" id="KW-0274">FAD</keyword>
<evidence type="ECO:0000259" key="4">
    <source>
        <dbReference type="PROSITE" id="PS51387"/>
    </source>
</evidence>
<keyword evidence="3" id="KW-0560">Oxidoreductase</keyword>
<dbReference type="Proteomes" id="UP001501671">
    <property type="component" value="Unassembled WGS sequence"/>
</dbReference>
<dbReference type="InterPro" id="IPR016167">
    <property type="entry name" value="FAD-bd_PCMH_sub1"/>
</dbReference>
<dbReference type="SUPFAM" id="SSF55447">
    <property type="entry name" value="CO dehydrogenase flavoprotein C-terminal domain-like"/>
    <property type="match status" value="1"/>
</dbReference>
<name>A0ABP8HAS8_9BURK</name>
<dbReference type="Gene3D" id="3.30.465.10">
    <property type="match status" value="1"/>
</dbReference>
<dbReference type="InterPro" id="IPR005107">
    <property type="entry name" value="CO_DH_flav_C"/>
</dbReference>
<dbReference type="SMART" id="SM01092">
    <property type="entry name" value="CO_deh_flav_C"/>
    <property type="match status" value="1"/>
</dbReference>